<dbReference type="EMBL" id="JH660645">
    <property type="protein sequence ID" value="EIM26661.1"/>
    <property type="molecule type" value="Genomic_DNA"/>
</dbReference>
<dbReference type="RefSeq" id="WP_009762712.1">
    <property type="nucleotide sequence ID" value="NZ_CP141051.1"/>
</dbReference>
<evidence type="ECO:0000313" key="1">
    <source>
        <dbReference type="EMBL" id="EIM26661.1"/>
    </source>
</evidence>
<organism evidence="1 2">
    <name type="scientific">Microvirga lotononidis</name>
    <dbReference type="NCBI Taxonomy" id="864069"/>
    <lineage>
        <taxon>Bacteria</taxon>
        <taxon>Pseudomonadati</taxon>
        <taxon>Pseudomonadota</taxon>
        <taxon>Alphaproteobacteria</taxon>
        <taxon>Hyphomicrobiales</taxon>
        <taxon>Methylobacteriaceae</taxon>
        <taxon>Microvirga</taxon>
    </lineage>
</organism>
<dbReference type="OrthoDB" id="8005124at2"/>
<proteinExistence type="predicted"/>
<accession>I4YRR9</accession>
<evidence type="ECO:0008006" key="3">
    <source>
        <dbReference type="Google" id="ProtNLM"/>
    </source>
</evidence>
<dbReference type="eggNOG" id="ENOG5033NVJ">
    <property type="taxonomic scope" value="Bacteria"/>
</dbReference>
<reference evidence="1 2" key="1">
    <citation type="submission" date="2012-02" db="EMBL/GenBank/DDBJ databases">
        <title>Improved High-Quality Draft sequence of Microvirga sp. WSM3557.</title>
        <authorList>
            <consortium name="US DOE Joint Genome Institute"/>
            <person name="Lucas S."/>
            <person name="Han J."/>
            <person name="Lapidus A."/>
            <person name="Cheng J.-F."/>
            <person name="Goodwin L."/>
            <person name="Pitluck S."/>
            <person name="Peters L."/>
            <person name="Zhang X."/>
            <person name="Detter J.C."/>
            <person name="Han C."/>
            <person name="Tapia R."/>
            <person name="Land M."/>
            <person name="Hauser L."/>
            <person name="Kyrpides N."/>
            <person name="Ivanova N."/>
            <person name="Pagani I."/>
            <person name="Brau L."/>
            <person name="Yates R."/>
            <person name="O'Hara G."/>
            <person name="Rui T."/>
            <person name="Howieson J."/>
            <person name="Reeve W."/>
            <person name="Woyke T."/>
        </authorList>
    </citation>
    <scope>NUCLEOTIDE SEQUENCE [LARGE SCALE GENOMIC DNA]</scope>
    <source>
        <strain evidence="1 2">WSM3557</strain>
    </source>
</reference>
<dbReference type="AlphaFoldDB" id="I4YRR9"/>
<evidence type="ECO:0000313" key="2">
    <source>
        <dbReference type="Proteomes" id="UP000003947"/>
    </source>
</evidence>
<dbReference type="Proteomes" id="UP000003947">
    <property type="component" value="Unassembled WGS sequence"/>
</dbReference>
<dbReference type="STRING" id="864069.MicloDRAFT_00032100"/>
<protein>
    <recommendedName>
        <fullName evidence="3">Helix-turn-helix domain-containing protein</fullName>
    </recommendedName>
</protein>
<name>I4YRR9_9HYPH</name>
<keyword evidence="2" id="KW-1185">Reference proteome</keyword>
<dbReference type="HOGENOM" id="CLU_2130601_0_0_5"/>
<dbReference type="PATRIC" id="fig|864069.3.peg.3487"/>
<gene>
    <name evidence="1" type="ORF">MicloDRAFT_00032100</name>
</gene>
<sequence length="113" mass="12214">MSASPAPQALSTTRRKDVALVPFYRPEAISTREAALIAGVSVVTIRVWVERHCIGRRVGGVVLVSQPALLAHLEGDEEALKLYRQGNRTDPRIGAYFERCGIPLSVFEVGGAA</sequence>